<keyword evidence="7" id="KW-1185">Reference proteome</keyword>
<protein>
    <submittedName>
        <fullName evidence="6">Flagellar MS-ring protein</fullName>
    </submittedName>
</protein>
<name>A0A517Y9Q9_9BACT</name>
<evidence type="ECO:0000256" key="1">
    <source>
        <dbReference type="ARBA" id="ARBA00004370"/>
    </source>
</evidence>
<comment type="subcellular location">
    <subcellularLocation>
        <location evidence="1">Membrane</location>
    </subcellularLocation>
</comment>
<dbReference type="GO" id="GO:0016020">
    <property type="term" value="C:membrane"/>
    <property type="evidence" value="ECO:0007669"/>
    <property type="project" value="UniProtKB-SubCell"/>
</dbReference>
<organism evidence="6 7">
    <name type="scientific">Anatilimnocola aggregata</name>
    <dbReference type="NCBI Taxonomy" id="2528021"/>
    <lineage>
        <taxon>Bacteria</taxon>
        <taxon>Pseudomonadati</taxon>
        <taxon>Planctomycetota</taxon>
        <taxon>Planctomycetia</taxon>
        <taxon>Pirellulales</taxon>
        <taxon>Pirellulaceae</taxon>
        <taxon>Anatilimnocola</taxon>
    </lineage>
</organism>
<gene>
    <name evidence="6" type="ORF">ETAA8_20570</name>
</gene>
<feature type="region of interest" description="Disordered" evidence="3">
    <location>
        <begin position="285"/>
        <end position="353"/>
    </location>
</feature>
<keyword evidence="4" id="KW-1133">Transmembrane helix</keyword>
<dbReference type="AlphaFoldDB" id="A0A517Y9Q9"/>
<feature type="transmembrane region" description="Helical" evidence="4">
    <location>
        <begin position="21"/>
        <end position="41"/>
    </location>
</feature>
<dbReference type="InterPro" id="IPR006182">
    <property type="entry name" value="FliF_N_dom"/>
</dbReference>
<dbReference type="InterPro" id="IPR045851">
    <property type="entry name" value="AMP-bd_C_sf"/>
</dbReference>
<feature type="compositionally biased region" description="Polar residues" evidence="3">
    <location>
        <begin position="288"/>
        <end position="304"/>
    </location>
</feature>
<evidence type="ECO:0000256" key="3">
    <source>
        <dbReference type="SAM" id="MobiDB-lite"/>
    </source>
</evidence>
<dbReference type="Pfam" id="PF01514">
    <property type="entry name" value="YscJ_FliF"/>
    <property type="match status" value="1"/>
</dbReference>
<dbReference type="PANTHER" id="PTHR30046">
    <property type="entry name" value="FLAGELLAR M-RING PROTEIN"/>
    <property type="match status" value="1"/>
</dbReference>
<keyword evidence="4" id="KW-0812">Transmembrane</keyword>
<evidence type="ECO:0000256" key="2">
    <source>
        <dbReference type="ARBA" id="ARBA00023136"/>
    </source>
</evidence>
<reference evidence="6 7" key="1">
    <citation type="submission" date="2019-02" db="EMBL/GenBank/DDBJ databases">
        <title>Deep-cultivation of Planctomycetes and their phenomic and genomic characterization uncovers novel biology.</title>
        <authorList>
            <person name="Wiegand S."/>
            <person name="Jogler M."/>
            <person name="Boedeker C."/>
            <person name="Pinto D."/>
            <person name="Vollmers J."/>
            <person name="Rivas-Marin E."/>
            <person name="Kohn T."/>
            <person name="Peeters S.H."/>
            <person name="Heuer A."/>
            <person name="Rast P."/>
            <person name="Oberbeckmann S."/>
            <person name="Bunk B."/>
            <person name="Jeske O."/>
            <person name="Meyerdierks A."/>
            <person name="Storesund J.E."/>
            <person name="Kallscheuer N."/>
            <person name="Luecker S."/>
            <person name="Lage O.M."/>
            <person name="Pohl T."/>
            <person name="Merkel B.J."/>
            <person name="Hornburger P."/>
            <person name="Mueller R.-W."/>
            <person name="Bruemmer F."/>
            <person name="Labrenz M."/>
            <person name="Spormann A.M."/>
            <person name="Op den Camp H."/>
            <person name="Overmann J."/>
            <person name="Amann R."/>
            <person name="Jetten M.S.M."/>
            <person name="Mascher T."/>
            <person name="Medema M.H."/>
            <person name="Devos D.P."/>
            <person name="Kaster A.-K."/>
            <person name="Ovreas L."/>
            <person name="Rohde M."/>
            <person name="Galperin M.Y."/>
            <person name="Jogler C."/>
        </authorList>
    </citation>
    <scope>NUCLEOTIDE SEQUENCE [LARGE SCALE GENOMIC DNA]</scope>
    <source>
        <strain evidence="6 7">ETA_A8</strain>
    </source>
</reference>
<dbReference type="PANTHER" id="PTHR30046:SF0">
    <property type="entry name" value="FLAGELLAR M-RING PROTEIN"/>
    <property type="match status" value="1"/>
</dbReference>
<feature type="region of interest" description="Disordered" evidence="3">
    <location>
        <begin position="493"/>
        <end position="529"/>
    </location>
</feature>
<dbReference type="RefSeq" id="WP_202921714.1">
    <property type="nucleotide sequence ID" value="NZ_CP036274.1"/>
</dbReference>
<feature type="domain" description="Flagellar M-ring N-terminal" evidence="5">
    <location>
        <begin position="61"/>
        <end position="213"/>
    </location>
</feature>
<proteinExistence type="predicted"/>
<keyword evidence="6" id="KW-0282">Flagellum</keyword>
<evidence type="ECO:0000313" key="6">
    <source>
        <dbReference type="EMBL" id="QDU26973.1"/>
    </source>
</evidence>
<dbReference type="InterPro" id="IPR043427">
    <property type="entry name" value="YscJ/FliF"/>
</dbReference>
<dbReference type="KEGG" id="aagg:ETAA8_20570"/>
<evidence type="ECO:0000313" key="7">
    <source>
        <dbReference type="Proteomes" id="UP000315017"/>
    </source>
</evidence>
<keyword evidence="6" id="KW-0966">Cell projection</keyword>
<keyword evidence="2 4" id="KW-0472">Membrane</keyword>
<accession>A0A517Y9Q9</accession>
<dbReference type="Gene3D" id="3.30.300.30">
    <property type="match status" value="1"/>
</dbReference>
<sequence length="559" mass="59791">MDFVNKLYAQLTDVFRSMTPGTRVAAGLLLAVIVVSLVYLFQYEVGGGDEYLLDGRAFSGAELTAIEAAFAKAGLGQSVVSGNQIRIPRGQKQRYLGAMAESDALPADFSLHMTKATDSDNPFSSTRSLEMRRSNAKQKELALIISRMRGIESATVQFDEEQQGGLSRQKKKTAMVAVQTLGSPLSEEQVKAIRNVVSSAYVGLDRQNVTITDIASHHTYGGPSSAGGFSEDDSIYASHKSKFEREWQRKIYDQLAMIPGVIVGVNVELNPELAHNTSLIKLDPKPITVQSQESSREMTATQPSIGGRPGAESNGVGGNRPIAVNAAGGGGQSQTTESRSETRNLPGHEQTLITKVPLAPAQVTASIEIPASYYVKVWKERRSVGQAPAEPDAVSLANIENETRKRIEETVRNLLPPVAQGTNPYPHITVSTFTDLAAAPIVPPSVADNALGWLGDNWRTLAMLVIGLMSLMMMRSMLNSKAVSGPEVAGGAATAAANQHDGGADDLDDVEASNGPTTSPRLKRFNPSGGNLKEELQVLVKEDPDAAANILRTWIGEAA</sequence>
<evidence type="ECO:0000259" key="5">
    <source>
        <dbReference type="Pfam" id="PF01514"/>
    </source>
</evidence>
<dbReference type="Proteomes" id="UP000315017">
    <property type="component" value="Chromosome"/>
</dbReference>
<evidence type="ECO:0000256" key="4">
    <source>
        <dbReference type="SAM" id="Phobius"/>
    </source>
</evidence>
<dbReference type="EMBL" id="CP036274">
    <property type="protein sequence ID" value="QDU26973.1"/>
    <property type="molecule type" value="Genomic_DNA"/>
</dbReference>
<keyword evidence="6" id="KW-0969">Cilium</keyword>